<protein>
    <submittedName>
        <fullName evidence="4">HTH-type transcriptional regulator SinR</fullName>
    </submittedName>
</protein>
<evidence type="ECO:0000259" key="3">
    <source>
        <dbReference type="PROSITE" id="PS51500"/>
    </source>
</evidence>
<reference evidence="4" key="1">
    <citation type="submission" date="2021-10" db="EMBL/GenBank/DDBJ databases">
        <authorList>
            <person name="Criscuolo A."/>
        </authorList>
    </citation>
    <scope>NUCLEOTIDE SEQUENCE</scope>
    <source>
        <strain evidence="4">CIP111885</strain>
    </source>
</reference>
<dbReference type="CDD" id="cd00093">
    <property type="entry name" value="HTH_XRE"/>
    <property type="match status" value="1"/>
</dbReference>
<dbReference type="PROSITE" id="PS50943">
    <property type="entry name" value="HTH_CROC1"/>
    <property type="match status" value="1"/>
</dbReference>
<dbReference type="GO" id="GO:0046983">
    <property type="term" value="F:protein dimerization activity"/>
    <property type="evidence" value="ECO:0007669"/>
    <property type="project" value="InterPro"/>
</dbReference>
<dbReference type="GO" id="GO:0003700">
    <property type="term" value="F:DNA-binding transcription factor activity"/>
    <property type="evidence" value="ECO:0007669"/>
    <property type="project" value="TreeGrafter"/>
</dbReference>
<evidence type="ECO:0000256" key="1">
    <source>
        <dbReference type="ARBA" id="ARBA00023125"/>
    </source>
</evidence>
<dbReference type="Pfam" id="PF01381">
    <property type="entry name" value="HTH_3"/>
    <property type="match status" value="1"/>
</dbReference>
<dbReference type="GO" id="GO:0005829">
    <property type="term" value="C:cytosol"/>
    <property type="evidence" value="ECO:0007669"/>
    <property type="project" value="TreeGrafter"/>
</dbReference>
<evidence type="ECO:0000259" key="2">
    <source>
        <dbReference type="PROSITE" id="PS50943"/>
    </source>
</evidence>
<proteinExistence type="predicted"/>
<evidence type="ECO:0000313" key="4">
    <source>
        <dbReference type="EMBL" id="CAG9607807.1"/>
    </source>
</evidence>
<comment type="caution">
    <text evidence="4">The sequence shown here is derived from an EMBL/GenBank/DDBJ whole genome shotgun (WGS) entry which is preliminary data.</text>
</comment>
<dbReference type="PANTHER" id="PTHR46797">
    <property type="entry name" value="HTH-TYPE TRANSCRIPTIONAL REGULATOR"/>
    <property type="match status" value="1"/>
</dbReference>
<dbReference type="InterPro" id="IPR010982">
    <property type="entry name" value="Lambda_DNA-bd_dom_sf"/>
</dbReference>
<keyword evidence="1" id="KW-0238">DNA-binding</keyword>
<dbReference type="Gene3D" id="1.10.260.40">
    <property type="entry name" value="lambda repressor-like DNA-binding domains"/>
    <property type="match status" value="1"/>
</dbReference>
<dbReference type="InterPro" id="IPR036281">
    <property type="entry name" value="SinR/SinI_dimer_dom_sf"/>
</dbReference>
<dbReference type="SUPFAM" id="SSF47406">
    <property type="entry name" value="SinR repressor dimerisation domain-like"/>
    <property type="match status" value="1"/>
</dbReference>
<dbReference type="InterPro" id="IPR010981">
    <property type="entry name" value="SinR/SinI_dimer_dom"/>
</dbReference>
<dbReference type="Proteomes" id="UP000789845">
    <property type="component" value="Unassembled WGS sequence"/>
</dbReference>
<dbReference type="Pfam" id="PF08671">
    <property type="entry name" value="SinI"/>
    <property type="match status" value="1"/>
</dbReference>
<dbReference type="AlphaFoldDB" id="A0A9C7G920"/>
<gene>
    <name evidence="4" type="primary">sinR_3</name>
    <name evidence="4" type="ORF">NEOCIP111885_01499</name>
</gene>
<dbReference type="EMBL" id="CAKJTG010000007">
    <property type="protein sequence ID" value="CAG9607807.1"/>
    <property type="molecule type" value="Genomic_DNA"/>
</dbReference>
<dbReference type="InterPro" id="IPR050807">
    <property type="entry name" value="TransReg_Diox_bact_type"/>
</dbReference>
<dbReference type="PANTHER" id="PTHR46797:SF1">
    <property type="entry name" value="METHYLPHOSPHONATE SYNTHASE"/>
    <property type="match status" value="1"/>
</dbReference>
<sequence length="111" mass="12923">MIGLRIKYFREKKNYSLTELAKRSGVSKSYLSQIERNLQINPSLQLLSKLAKSLECSVDDLLGHDNEQVAIKEYLDPDWTVLVKEAIVEGLSKEEFKELSEFIRYRNLKTK</sequence>
<dbReference type="GO" id="GO:0003677">
    <property type="term" value="F:DNA binding"/>
    <property type="evidence" value="ECO:0007669"/>
    <property type="project" value="UniProtKB-KW"/>
</dbReference>
<feature type="domain" description="Sin" evidence="3">
    <location>
        <begin position="66"/>
        <end position="104"/>
    </location>
</feature>
<keyword evidence="5" id="KW-1185">Reference proteome</keyword>
<accession>A0A9C7G920</accession>
<dbReference type="SMART" id="SM00530">
    <property type="entry name" value="HTH_XRE"/>
    <property type="match status" value="1"/>
</dbReference>
<dbReference type="RefSeq" id="WP_230496065.1">
    <property type="nucleotide sequence ID" value="NZ_CAKJTG010000007.1"/>
</dbReference>
<dbReference type="PROSITE" id="PS51500">
    <property type="entry name" value="SIN"/>
    <property type="match status" value="1"/>
</dbReference>
<dbReference type="InterPro" id="IPR001387">
    <property type="entry name" value="Cro/C1-type_HTH"/>
</dbReference>
<evidence type="ECO:0000313" key="5">
    <source>
        <dbReference type="Proteomes" id="UP000789845"/>
    </source>
</evidence>
<dbReference type="SUPFAM" id="SSF47413">
    <property type="entry name" value="lambda repressor-like DNA-binding domains"/>
    <property type="match status" value="1"/>
</dbReference>
<name>A0A9C7G920_9BACI</name>
<organism evidence="4 5">
    <name type="scientific">Pseudoneobacillus rhizosphaerae</name>
    <dbReference type="NCBI Taxonomy" id="2880968"/>
    <lineage>
        <taxon>Bacteria</taxon>
        <taxon>Bacillati</taxon>
        <taxon>Bacillota</taxon>
        <taxon>Bacilli</taxon>
        <taxon>Bacillales</taxon>
        <taxon>Bacillaceae</taxon>
        <taxon>Pseudoneobacillus</taxon>
    </lineage>
</organism>
<feature type="domain" description="HTH cro/C1-type" evidence="2">
    <location>
        <begin position="6"/>
        <end position="61"/>
    </location>
</feature>